<sequence>MVKSSALPGRRHGTAHALARLSLTVALIAAAPSPAHADDTGDSARPGPALWVEAELQPDTLHVQAQARYTLRLYQAVSVRELAFHAPHSALAEIRPAGENIHDVTRNGQRYRVTERHFAVFPFASGTLQLSGGHVSLRTDGASPPERRIDAPPLTRDVSPVPAGHRPQEWLPARAVTLTESWQPDTPQLRPGQALRRTIRIEAKGVAAAQIPPLTPGADGFALHPEPPHLEERVEDGWITGIREQSWRLVPRQGGDLTLPILPLSWWDPVAGLPRQATLPARPIAVMASPRARDIPTDGRVAPAAALAPAQQSAPAAPAADTSATTTGAALLAAIALLATGAAFTRRYRDTRTLRDIRRACHDNDPVAACASLLQWSREIGVPAPTSLLALAHHLGGTATGRELAALDRHLYGTVHEPWSGQALLAALHHEQTEFHPASSCARKRPEGIVSRGREK</sequence>
<evidence type="ECO:0000313" key="5">
    <source>
        <dbReference type="EMBL" id="NMF99893.1"/>
    </source>
</evidence>
<dbReference type="RefSeq" id="WP_169142435.1">
    <property type="nucleotide sequence ID" value="NZ_WTVS01000056.1"/>
</dbReference>
<feature type="transmembrane region" description="Helical" evidence="2">
    <location>
        <begin position="328"/>
        <end position="345"/>
    </location>
</feature>
<evidence type="ECO:0000259" key="4">
    <source>
        <dbReference type="Pfam" id="PF25607"/>
    </source>
</evidence>
<dbReference type="InterPro" id="IPR025738">
    <property type="entry name" value="BatD"/>
</dbReference>
<keyword evidence="2" id="KW-0472">Membrane</keyword>
<feature type="domain" description="DUF7939" evidence="4">
    <location>
        <begin position="352"/>
        <end position="432"/>
    </location>
</feature>
<dbReference type="Pfam" id="PF25607">
    <property type="entry name" value="DUF7939"/>
    <property type="match status" value="1"/>
</dbReference>
<keyword evidence="3" id="KW-0732">Signal</keyword>
<proteinExistence type="predicted"/>
<dbReference type="InterPro" id="IPR057699">
    <property type="entry name" value="DUF7939"/>
</dbReference>
<feature type="compositionally biased region" description="Basic and acidic residues" evidence="1">
    <location>
        <begin position="444"/>
        <end position="456"/>
    </location>
</feature>
<feature type="region of interest" description="Disordered" evidence="1">
    <location>
        <begin position="134"/>
        <end position="166"/>
    </location>
</feature>
<feature type="chain" id="PRO_5046678790" description="DUF7939 domain-containing protein" evidence="3">
    <location>
        <begin position="38"/>
        <end position="456"/>
    </location>
</feature>
<protein>
    <recommendedName>
        <fullName evidence="4">DUF7939 domain-containing protein</fullName>
    </recommendedName>
</protein>
<keyword evidence="2" id="KW-0812">Transmembrane</keyword>
<comment type="caution">
    <text evidence="5">The sequence shown here is derived from an EMBL/GenBank/DDBJ whole genome shotgun (WGS) entry which is preliminary data.</text>
</comment>
<dbReference type="Proteomes" id="UP000634522">
    <property type="component" value="Unassembled WGS sequence"/>
</dbReference>
<keyword evidence="2" id="KW-1133">Transmembrane helix</keyword>
<gene>
    <name evidence="5" type="ORF">GPA27_21185</name>
</gene>
<keyword evidence="6" id="KW-1185">Reference proteome</keyword>
<reference evidence="5 6" key="1">
    <citation type="submission" date="2019-12" db="EMBL/GenBank/DDBJ databases">
        <title>Comparative genomics gives insights into the taxonomy of the Azoarcus-Aromatoleum group and reveals separate origins of nif in the plant-associated Azoarcus and non-plant-associated Aromatoleum sub-groups.</title>
        <authorList>
            <person name="Lafos M."/>
            <person name="Maluk M."/>
            <person name="Batista M."/>
            <person name="Junghare M."/>
            <person name="Carmona M."/>
            <person name="Faoro H."/>
            <person name="Cruz L.M."/>
            <person name="Battistoni F."/>
            <person name="De Souza E."/>
            <person name="Pedrosa F."/>
            <person name="Chen W.-M."/>
            <person name="Poole P.S."/>
            <person name="Dixon R.A."/>
            <person name="James E.K."/>
        </authorList>
    </citation>
    <scope>NUCLEOTIDE SEQUENCE [LARGE SCALE GENOMIC DNA]</scope>
    <source>
        <strain evidence="5 6">T</strain>
    </source>
</reference>
<accession>A0ABX1NLA9</accession>
<name>A0ABX1NLA9_9RHOO</name>
<dbReference type="PANTHER" id="PTHR40940:SF1">
    <property type="entry name" value="PROTEIN BATD"/>
    <property type="match status" value="1"/>
</dbReference>
<evidence type="ECO:0000313" key="6">
    <source>
        <dbReference type="Proteomes" id="UP000634522"/>
    </source>
</evidence>
<feature type="signal peptide" evidence="3">
    <location>
        <begin position="1"/>
        <end position="37"/>
    </location>
</feature>
<dbReference type="EMBL" id="WTVS01000056">
    <property type="protein sequence ID" value="NMF99893.1"/>
    <property type="molecule type" value="Genomic_DNA"/>
</dbReference>
<organism evidence="5 6">
    <name type="scientific">Aromatoleum toluolicum</name>
    <dbReference type="NCBI Taxonomy" id="90060"/>
    <lineage>
        <taxon>Bacteria</taxon>
        <taxon>Pseudomonadati</taxon>
        <taxon>Pseudomonadota</taxon>
        <taxon>Betaproteobacteria</taxon>
        <taxon>Rhodocyclales</taxon>
        <taxon>Rhodocyclaceae</taxon>
        <taxon>Aromatoleum</taxon>
    </lineage>
</organism>
<evidence type="ECO:0000256" key="2">
    <source>
        <dbReference type="SAM" id="Phobius"/>
    </source>
</evidence>
<evidence type="ECO:0000256" key="1">
    <source>
        <dbReference type="SAM" id="MobiDB-lite"/>
    </source>
</evidence>
<evidence type="ECO:0000256" key="3">
    <source>
        <dbReference type="SAM" id="SignalP"/>
    </source>
</evidence>
<dbReference type="PANTHER" id="PTHR40940">
    <property type="entry name" value="PROTEIN BATD-RELATED"/>
    <property type="match status" value="1"/>
</dbReference>
<feature type="region of interest" description="Disordered" evidence="1">
    <location>
        <begin position="436"/>
        <end position="456"/>
    </location>
</feature>